<evidence type="ECO:0000256" key="11">
    <source>
        <dbReference type="ARBA" id="ARBA00048701"/>
    </source>
</evidence>
<dbReference type="EMBL" id="JBEDNZ010000028">
    <property type="protein sequence ID" value="KAL0809660.1"/>
    <property type="molecule type" value="Genomic_DNA"/>
</dbReference>
<sequence>MGDEELYTLVPHLHILDYFFRTSNNHIYYRIAGHTIMLIIFIRNTIAVNMAMNEHLPTHPELQVFHDLGPRYATVWNIIIQMTYAFLALACDLSEVLNKDSLVPLELRKFRYTLFTGLLYPLGVGIAFVFWPHYIYDRELVFPKKVDIIMPFFENFAAHGLVSIYALYELAFIPRDSIKNEKTYHYGVWFNVIYMVVLHYTRYIDLGIWAYEVFNVLEGSVYFYLLMVYPAICSTFFYTTLWWTQEAIWKLRDLQSSDSSSVSGSFMERLLAKKC</sequence>
<evidence type="ECO:0000256" key="12">
    <source>
        <dbReference type="ARBA" id="ARBA00048800"/>
    </source>
</evidence>
<gene>
    <name evidence="18" type="ORF">ABMA28_011183</name>
</gene>
<evidence type="ECO:0000256" key="2">
    <source>
        <dbReference type="ARBA" id="ARBA00004127"/>
    </source>
</evidence>
<comment type="caution">
    <text evidence="18">The sequence shown here is derived from an EMBL/GenBank/DDBJ whole genome shotgun (WGS) entry which is preliminary data.</text>
</comment>
<evidence type="ECO:0000256" key="16">
    <source>
        <dbReference type="ARBA" id="ARBA00049428"/>
    </source>
</evidence>
<evidence type="ECO:0000256" key="15">
    <source>
        <dbReference type="ARBA" id="ARBA00049322"/>
    </source>
</evidence>
<comment type="catalytic activity">
    <reaction evidence="16">
        <text>12-(9Z-hexadecenoyloxy)-octadecanoate + H2O = 12-hydroxyoctadecanoate + (9Z)-hexadecenoate + H(+)</text>
        <dbReference type="Rhea" id="RHEA:52072"/>
        <dbReference type="ChEBI" id="CHEBI:15377"/>
        <dbReference type="ChEBI" id="CHEBI:15378"/>
        <dbReference type="ChEBI" id="CHEBI:32372"/>
        <dbReference type="ChEBI" id="CHEBI:84201"/>
        <dbReference type="ChEBI" id="CHEBI:136312"/>
    </reaction>
    <physiologicalReaction direction="left-to-right" evidence="16">
        <dbReference type="Rhea" id="RHEA:52073"/>
    </physiologicalReaction>
</comment>
<comment type="catalytic activity">
    <reaction evidence="8">
        <text>13-octadecanoyloxy-octadecanoate + H2O = 13-hydroxy-octadecanoate + octadecanoate + H(+)</text>
        <dbReference type="Rhea" id="RHEA:52084"/>
        <dbReference type="ChEBI" id="CHEBI:15377"/>
        <dbReference type="ChEBI" id="CHEBI:15378"/>
        <dbReference type="ChEBI" id="CHEBI:25629"/>
        <dbReference type="ChEBI" id="CHEBI:136304"/>
        <dbReference type="ChEBI" id="CHEBI:136335"/>
    </reaction>
    <physiologicalReaction direction="left-to-right" evidence="8">
        <dbReference type="Rhea" id="RHEA:52085"/>
    </physiologicalReaction>
</comment>
<comment type="catalytic activity">
    <reaction evidence="11">
        <text>12-(9Z-octadecenoyloxy)-octadecanoate + H2O = 12-hydroxyoctadecanoate + (9Z)-octadecenoate + H(+)</text>
        <dbReference type="Rhea" id="RHEA:52060"/>
        <dbReference type="ChEBI" id="CHEBI:15377"/>
        <dbReference type="ChEBI" id="CHEBI:15378"/>
        <dbReference type="ChEBI" id="CHEBI:30823"/>
        <dbReference type="ChEBI" id="CHEBI:84201"/>
        <dbReference type="ChEBI" id="CHEBI:136302"/>
    </reaction>
    <physiologicalReaction direction="left-to-right" evidence="11">
        <dbReference type="Rhea" id="RHEA:52061"/>
    </physiologicalReaction>
</comment>
<feature type="transmembrane region" description="Helical" evidence="17">
    <location>
        <begin position="183"/>
        <end position="201"/>
    </location>
</feature>
<evidence type="ECO:0000256" key="13">
    <source>
        <dbReference type="ARBA" id="ARBA00049221"/>
    </source>
</evidence>
<evidence type="ECO:0000256" key="4">
    <source>
        <dbReference type="ARBA" id="ARBA00022692"/>
    </source>
</evidence>
<comment type="similarity">
    <text evidence="3">Belongs to the AIG1 family.</text>
</comment>
<keyword evidence="5 17" id="KW-1133">Transmembrane helix</keyword>
<comment type="catalytic activity">
    <reaction evidence="7">
        <text>12-hexadecanoyloxy-octadecanoate + H2O = 12-hydroxyoctadecanoate + hexadecanoate + H(+)</text>
        <dbReference type="Rhea" id="RHEA:52056"/>
        <dbReference type="ChEBI" id="CHEBI:7896"/>
        <dbReference type="ChEBI" id="CHEBI:15377"/>
        <dbReference type="ChEBI" id="CHEBI:15378"/>
        <dbReference type="ChEBI" id="CHEBI:83677"/>
        <dbReference type="ChEBI" id="CHEBI:84201"/>
    </reaction>
    <physiologicalReaction direction="left-to-right" evidence="7">
        <dbReference type="Rhea" id="RHEA:52057"/>
    </physiologicalReaction>
</comment>
<comment type="catalytic activity">
    <reaction evidence="1">
        <text>9-(9Z-hexadecenoyloxy)-octadecanoate + H2O = (9Z)-hexadecenoate + 9-hydroxy-octadecanoate + H(+)</text>
        <dbReference type="Rhea" id="RHEA:52068"/>
        <dbReference type="ChEBI" id="CHEBI:15377"/>
        <dbReference type="ChEBI" id="CHEBI:15378"/>
        <dbReference type="ChEBI" id="CHEBI:32372"/>
        <dbReference type="ChEBI" id="CHEBI:136286"/>
        <dbReference type="ChEBI" id="CHEBI:136309"/>
    </reaction>
    <physiologicalReaction direction="left-to-right" evidence="1">
        <dbReference type="Rhea" id="RHEA:52069"/>
    </physiologicalReaction>
</comment>
<evidence type="ECO:0000256" key="14">
    <source>
        <dbReference type="ARBA" id="ARBA00049296"/>
    </source>
</evidence>
<feature type="transmembrane region" description="Helical" evidence="17">
    <location>
        <begin position="31"/>
        <end position="52"/>
    </location>
</feature>
<evidence type="ECO:0008006" key="20">
    <source>
        <dbReference type="Google" id="ProtNLM"/>
    </source>
</evidence>
<dbReference type="InterPro" id="IPR006838">
    <property type="entry name" value="ADTRP_AIG1"/>
</dbReference>
<evidence type="ECO:0000313" key="18">
    <source>
        <dbReference type="EMBL" id="KAL0809660.1"/>
    </source>
</evidence>
<organism evidence="18 19">
    <name type="scientific">Loxostege sticticalis</name>
    <name type="common">Beet webworm moth</name>
    <dbReference type="NCBI Taxonomy" id="481309"/>
    <lineage>
        <taxon>Eukaryota</taxon>
        <taxon>Metazoa</taxon>
        <taxon>Ecdysozoa</taxon>
        <taxon>Arthropoda</taxon>
        <taxon>Hexapoda</taxon>
        <taxon>Insecta</taxon>
        <taxon>Pterygota</taxon>
        <taxon>Neoptera</taxon>
        <taxon>Endopterygota</taxon>
        <taxon>Lepidoptera</taxon>
        <taxon>Glossata</taxon>
        <taxon>Ditrysia</taxon>
        <taxon>Pyraloidea</taxon>
        <taxon>Crambidae</taxon>
        <taxon>Pyraustinae</taxon>
        <taxon>Loxostege</taxon>
    </lineage>
</organism>
<dbReference type="Pfam" id="PF04750">
    <property type="entry name" value="Far-17a_AIG1"/>
    <property type="match status" value="1"/>
</dbReference>
<proteinExistence type="inferred from homology"/>
<evidence type="ECO:0000313" key="19">
    <source>
        <dbReference type="Proteomes" id="UP001549921"/>
    </source>
</evidence>
<feature type="transmembrane region" description="Helical" evidence="17">
    <location>
        <begin position="221"/>
        <end position="243"/>
    </location>
</feature>
<reference evidence="18 19" key="1">
    <citation type="submission" date="2024-06" db="EMBL/GenBank/DDBJ databases">
        <title>A chromosome-level genome assembly of beet webworm, Loxostege sticticalis.</title>
        <authorList>
            <person name="Zhang Y."/>
        </authorList>
    </citation>
    <scope>NUCLEOTIDE SEQUENCE [LARGE SCALE GENOMIC DNA]</scope>
    <source>
        <strain evidence="18">AQ028</strain>
        <tissue evidence="18">Male pupae</tissue>
    </source>
</reference>
<comment type="catalytic activity">
    <reaction evidence="14">
        <text>13-(9Z-octadecenoyloxy)-octadecanoate + H2O = 13-hydroxy-octadecanoate + (9Z)-octadecenoate + H(+)</text>
        <dbReference type="Rhea" id="RHEA:52064"/>
        <dbReference type="ChEBI" id="CHEBI:15377"/>
        <dbReference type="ChEBI" id="CHEBI:15378"/>
        <dbReference type="ChEBI" id="CHEBI:30823"/>
        <dbReference type="ChEBI" id="CHEBI:136303"/>
        <dbReference type="ChEBI" id="CHEBI:136304"/>
    </reaction>
    <physiologicalReaction direction="left-to-right" evidence="14">
        <dbReference type="Rhea" id="RHEA:52065"/>
    </physiologicalReaction>
</comment>
<evidence type="ECO:0000256" key="1">
    <source>
        <dbReference type="ARBA" id="ARBA00000923"/>
    </source>
</evidence>
<name>A0ABD0S6G8_LOXSC</name>
<evidence type="ECO:0000256" key="5">
    <source>
        <dbReference type="ARBA" id="ARBA00022989"/>
    </source>
</evidence>
<feature type="transmembrane region" description="Helical" evidence="17">
    <location>
        <begin position="72"/>
        <end position="91"/>
    </location>
</feature>
<feature type="transmembrane region" description="Helical" evidence="17">
    <location>
        <begin position="112"/>
        <end position="136"/>
    </location>
</feature>
<evidence type="ECO:0000256" key="6">
    <source>
        <dbReference type="ARBA" id="ARBA00023136"/>
    </source>
</evidence>
<evidence type="ECO:0000256" key="7">
    <source>
        <dbReference type="ARBA" id="ARBA00047368"/>
    </source>
</evidence>
<evidence type="ECO:0000256" key="3">
    <source>
        <dbReference type="ARBA" id="ARBA00009300"/>
    </source>
</evidence>
<keyword evidence="4 17" id="KW-0812">Transmembrane</keyword>
<dbReference type="GO" id="GO:0012505">
    <property type="term" value="C:endomembrane system"/>
    <property type="evidence" value="ECO:0007669"/>
    <property type="project" value="UniProtKB-SubCell"/>
</dbReference>
<comment type="subcellular location">
    <subcellularLocation>
        <location evidence="2">Endomembrane system</location>
        <topology evidence="2">Multi-pass membrane protein</topology>
    </subcellularLocation>
</comment>
<dbReference type="AlphaFoldDB" id="A0ABD0S6G8"/>
<protein>
    <recommendedName>
        <fullName evidence="20">Androgen-dependent TFPI-regulating protein</fullName>
    </recommendedName>
</protein>
<dbReference type="PANTHER" id="PTHR10989">
    <property type="entry name" value="ANDROGEN-INDUCED PROTEIN 1-RELATED"/>
    <property type="match status" value="1"/>
</dbReference>
<comment type="catalytic activity">
    <reaction evidence="9">
        <text>9-hexadecanoyloxy-octadecanoate + H2O = 9-hydroxy-octadecanoate + hexadecanoate + H(+)</text>
        <dbReference type="Rhea" id="RHEA:52052"/>
        <dbReference type="ChEBI" id="CHEBI:7896"/>
        <dbReference type="ChEBI" id="CHEBI:15377"/>
        <dbReference type="ChEBI" id="CHEBI:15378"/>
        <dbReference type="ChEBI" id="CHEBI:83670"/>
        <dbReference type="ChEBI" id="CHEBI:136286"/>
    </reaction>
    <physiologicalReaction direction="left-to-right" evidence="9">
        <dbReference type="Rhea" id="RHEA:52053"/>
    </physiologicalReaction>
</comment>
<evidence type="ECO:0000256" key="8">
    <source>
        <dbReference type="ARBA" id="ARBA00047427"/>
    </source>
</evidence>
<comment type="catalytic activity">
    <reaction evidence="10">
        <text>12-octadecanoyloxy-octadecanoate + H2O = 12-hydroxyoctadecanoate + octadecanoate + H(+)</text>
        <dbReference type="Rhea" id="RHEA:52080"/>
        <dbReference type="ChEBI" id="CHEBI:15377"/>
        <dbReference type="ChEBI" id="CHEBI:15378"/>
        <dbReference type="ChEBI" id="CHEBI:25629"/>
        <dbReference type="ChEBI" id="CHEBI:84201"/>
        <dbReference type="ChEBI" id="CHEBI:136330"/>
    </reaction>
    <physiologicalReaction direction="left-to-right" evidence="10">
        <dbReference type="Rhea" id="RHEA:52081"/>
    </physiologicalReaction>
</comment>
<dbReference type="Proteomes" id="UP001549921">
    <property type="component" value="Unassembled WGS sequence"/>
</dbReference>
<feature type="transmembrane region" description="Helical" evidence="17">
    <location>
        <begin position="148"/>
        <end position="171"/>
    </location>
</feature>
<dbReference type="PANTHER" id="PTHR10989:SF16">
    <property type="entry name" value="AT02829P-RELATED"/>
    <property type="match status" value="1"/>
</dbReference>
<evidence type="ECO:0000256" key="10">
    <source>
        <dbReference type="ARBA" id="ARBA00048680"/>
    </source>
</evidence>
<accession>A0ABD0S6G8</accession>
<comment type="catalytic activity">
    <reaction evidence="12">
        <text>9-(9Z-octadecenoyloxy)-octadecanoate + H2O = 9-hydroxy-octadecanoate + (9Z)-octadecenoate + H(+)</text>
        <dbReference type="Rhea" id="RHEA:52048"/>
        <dbReference type="ChEBI" id="CHEBI:15377"/>
        <dbReference type="ChEBI" id="CHEBI:15378"/>
        <dbReference type="ChEBI" id="CHEBI:30823"/>
        <dbReference type="ChEBI" id="CHEBI:136282"/>
        <dbReference type="ChEBI" id="CHEBI:136286"/>
    </reaction>
    <physiologicalReaction direction="left-to-right" evidence="12">
        <dbReference type="Rhea" id="RHEA:52049"/>
    </physiologicalReaction>
</comment>
<keyword evidence="6 17" id="KW-0472">Membrane</keyword>
<evidence type="ECO:0000256" key="9">
    <source>
        <dbReference type="ARBA" id="ARBA00047863"/>
    </source>
</evidence>
<comment type="catalytic activity">
    <reaction evidence="13">
        <text>9-octadecanoyloxy-octadecanoate + H2O = 9-hydroxy-octadecanoate + octadecanoate + H(+)</text>
        <dbReference type="Rhea" id="RHEA:52096"/>
        <dbReference type="ChEBI" id="CHEBI:15377"/>
        <dbReference type="ChEBI" id="CHEBI:15378"/>
        <dbReference type="ChEBI" id="CHEBI:25629"/>
        <dbReference type="ChEBI" id="CHEBI:136286"/>
        <dbReference type="ChEBI" id="CHEBI:136373"/>
    </reaction>
    <physiologicalReaction direction="left-to-right" evidence="13">
        <dbReference type="Rhea" id="RHEA:52097"/>
    </physiologicalReaction>
</comment>
<evidence type="ECO:0000256" key="17">
    <source>
        <dbReference type="SAM" id="Phobius"/>
    </source>
</evidence>
<comment type="catalytic activity">
    <reaction evidence="15">
        <text>13-(9Z-hexadecenoyloxy)-octadecanoate + H2O = 13-hydroxy-octadecanoate + (9Z)-hexadecenoate + H(+)</text>
        <dbReference type="Rhea" id="RHEA:52076"/>
        <dbReference type="ChEBI" id="CHEBI:15377"/>
        <dbReference type="ChEBI" id="CHEBI:15378"/>
        <dbReference type="ChEBI" id="CHEBI:32372"/>
        <dbReference type="ChEBI" id="CHEBI:136304"/>
        <dbReference type="ChEBI" id="CHEBI:136315"/>
    </reaction>
    <physiologicalReaction direction="left-to-right" evidence="15">
        <dbReference type="Rhea" id="RHEA:52077"/>
    </physiologicalReaction>
</comment>